<evidence type="ECO:0000256" key="7">
    <source>
        <dbReference type="RuleBase" id="RU000461"/>
    </source>
</evidence>
<evidence type="ECO:0000256" key="5">
    <source>
        <dbReference type="ARBA" id="ARBA00023004"/>
    </source>
</evidence>
<dbReference type="InterPro" id="IPR002397">
    <property type="entry name" value="Cyt_P450_B"/>
</dbReference>
<dbReference type="GO" id="GO:0005506">
    <property type="term" value="F:iron ion binding"/>
    <property type="evidence" value="ECO:0007669"/>
    <property type="project" value="InterPro"/>
</dbReference>
<dbReference type="FunFam" id="1.10.630.10:FF:000018">
    <property type="entry name" value="Cytochrome P450 monooxygenase"/>
    <property type="match status" value="1"/>
</dbReference>
<dbReference type="Proteomes" id="UP000222531">
    <property type="component" value="Unassembled WGS sequence"/>
</dbReference>
<dbReference type="PROSITE" id="PS00086">
    <property type="entry name" value="CYTOCHROME_P450"/>
    <property type="match status" value="1"/>
</dbReference>
<dbReference type="PRINTS" id="PR00359">
    <property type="entry name" value="BP450"/>
</dbReference>
<dbReference type="SUPFAM" id="SSF48264">
    <property type="entry name" value="Cytochrome P450"/>
    <property type="match status" value="1"/>
</dbReference>
<keyword evidence="3 7" id="KW-0479">Metal-binding</keyword>
<evidence type="ECO:0000313" key="8">
    <source>
        <dbReference type="EMBL" id="PHQ52873.1"/>
    </source>
</evidence>
<dbReference type="EMBL" id="NHZO01000070">
    <property type="protein sequence ID" value="PHQ52873.1"/>
    <property type="molecule type" value="Genomic_DNA"/>
</dbReference>
<dbReference type="Pfam" id="PF00067">
    <property type="entry name" value="p450"/>
    <property type="match status" value="1"/>
</dbReference>
<comment type="similarity">
    <text evidence="1 7">Belongs to the cytochrome P450 family.</text>
</comment>
<dbReference type="InterPro" id="IPR036396">
    <property type="entry name" value="Cyt_P450_sf"/>
</dbReference>
<evidence type="ECO:0000256" key="6">
    <source>
        <dbReference type="ARBA" id="ARBA00023033"/>
    </source>
</evidence>
<evidence type="ECO:0000256" key="2">
    <source>
        <dbReference type="ARBA" id="ARBA00022617"/>
    </source>
</evidence>
<keyword evidence="9" id="KW-1185">Reference proteome</keyword>
<name>A0A2G1XNT3_STRCJ</name>
<dbReference type="CDD" id="cd11031">
    <property type="entry name" value="Cyp158A-like"/>
    <property type="match status" value="1"/>
</dbReference>
<dbReference type="GO" id="GO:0004497">
    <property type="term" value="F:monooxygenase activity"/>
    <property type="evidence" value="ECO:0007669"/>
    <property type="project" value="UniProtKB-KW"/>
</dbReference>
<dbReference type="PANTHER" id="PTHR46696:SF1">
    <property type="entry name" value="CYTOCHROME P450 YJIB-RELATED"/>
    <property type="match status" value="1"/>
</dbReference>
<dbReference type="GO" id="GO:0020037">
    <property type="term" value="F:heme binding"/>
    <property type="evidence" value="ECO:0007669"/>
    <property type="project" value="InterPro"/>
</dbReference>
<keyword evidence="2 7" id="KW-0349">Heme</keyword>
<keyword evidence="5 7" id="KW-0408">Iron</keyword>
<evidence type="ECO:0000256" key="4">
    <source>
        <dbReference type="ARBA" id="ARBA00023002"/>
    </source>
</evidence>
<gene>
    <name evidence="8" type="ORF">BLA24_04725</name>
</gene>
<evidence type="ECO:0000256" key="3">
    <source>
        <dbReference type="ARBA" id="ARBA00022723"/>
    </source>
</evidence>
<evidence type="ECO:0000256" key="1">
    <source>
        <dbReference type="ARBA" id="ARBA00010617"/>
    </source>
</evidence>
<dbReference type="OrthoDB" id="141712at2"/>
<protein>
    <submittedName>
        <fullName evidence="8">Cytochrome P450</fullName>
    </submittedName>
</protein>
<dbReference type="PANTHER" id="PTHR46696">
    <property type="entry name" value="P450, PUTATIVE (EUROFUNG)-RELATED"/>
    <property type="match status" value="1"/>
</dbReference>
<comment type="caution">
    <text evidence="8">The sequence shown here is derived from an EMBL/GenBank/DDBJ whole genome shotgun (WGS) entry which is preliminary data.</text>
</comment>
<keyword evidence="6 7" id="KW-0503">Monooxygenase</keyword>
<proteinExistence type="inferred from homology"/>
<evidence type="ECO:0000313" key="9">
    <source>
        <dbReference type="Proteomes" id="UP000222531"/>
    </source>
</evidence>
<reference evidence="8 9" key="1">
    <citation type="journal article" date="2017" name="Biochemistry">
        <title>Identification of the Biosynthetic Pathway for the Antibiotic Bicyclomycin.</title>
        <authorList>
            <person name="Patteson J."/>
            <person name="Cai W."/>
            <person name="Johnson R.A."/>
            <person name="Santa Maria K."/>
            <person name="Li B."/>
        </authorList>
    </citation>
    <scope>NUCLEOTIDE SEQUENCE [LARGE SCALE GENOMIC DNA]</scope>
    <source>
        <strain evidence="8 9">ATCC 21532</strain>
    </source>
</reference>
<dbReference type="GO" id="GO:0016705">
    <property type="term" value="F:oxidoreductase activity, acting on paired donors, with incorporation or reduction of molecular oxygen"/>
    <property type="evidence" value="ECO:0007669"/>
    <property type="project" value="InterPro"/>
</dbReference>
<keyword evidence="4 7" id="KW-0560">Oxidoreductase</keyword>
<dbReference type="Gene3D" id="1.10.630.10">
    <property type="entry name" value="Cytochrome P450"/>
    <property type="match status" value="1"/>
</dbReference>
<dbReference type="AlphaFoldDB" id="A0A2G1XNT3"/>
<sequence>MAGYPAGLGRCKYWSRETQSPAGAFAVAERRPTLAEHTTPARLYEAVEPPGLDFDPVFAELLRNEPLARLRLSHGEGECWLATRYEDVRLITSDPRFSRAAIVGRPFPKMTRHHIPMDKAVSFVDPPGHARVRGVIAGAFSHPSVERLRPRAQRILDGLLEELLRAGSPADLVERVTSPFPLTLISELIGIPPADRPLMREWAQVILGRASDDGAATRTSQVKADAGVYFRSLAARRRAEPRDDLMSVLAAAVEAGRLEEEELVALTGLMQFNGWHAVRNNTSNMMYILLTRPDLMHRLRTAPDLVRGAVEELLRYIPHKHGVGQPRIATEDVEVGSTLVRAGEVVYVSYVAANRDQRVYPKPDDIDFERRDAPHLAFGHGPHVCVAPMLARMESELLLSTLIERLPGLRLAVPADRIQWQTEILIRGPVALPVAW</sequence>
<organism evidence="8 9">
    <name type="scientific">Streptomyces cinnamoneus</name>
    <name type="common">Streptoverticillium cinnamoneum</name>
    <dbReference type="NCBI Taxonomy" id="53446"/>
    <lineage>
        <taxon>Bacteria</taxon>
        <taxon>Bacillati</taxon>
        <taxon>Actinomycetota</taxon>
        <taxon>Actinomycetes</taxon>
        <taxon>Kitasatosporales</taxon>
        <taxon>Streptomycetaceae</taxon>
        <taxon>Streptomyces</taxon>
        <taxon>Streptomyces cinnamoneus group</taxon>
    </lineage>
</organism>
<dbReference type="InterPro" id="IPR001128">
    <property type="entry name" value="Cyt_P450"/>
</dbReference>
<accession>A0A2G1XNT3</accession>
<dbReference type="InterPro" id="IPR017972">
    <property type="entry name" value="Cyt_P450_CS"/>
</dbReference>